<comment type="caution">
    <text evidence="2">The sequence shown here is derived from an EMBL/GenBank/DDBJ whole genome shotgun (WGS) entry which is preliminary data.</text>
</comment>
<protein>
    <recommendedName>
        <fullName evidence="4">GH16 domain-containing protein</fullName>
    </recommendedName>
</protein>
<proteinExistence type="predicted"/>
<feature type="region of interest" description="Disordered" evidence="1">
    <location>
        <begin position="1"/>
        <end position="37"/>
    </location>
</feature>
<dbReference type="InterPro" id="IPR013320">
    <property type="entry name" value="ConA-like_dom_sf"/>
</dbReference>
<name>A0ABQ6QVU2_9BACT</name>
<evidence type="ECO:0000256" key="1">
    <source>
        <dbReference type="SAM" id="MobiDB-lite"/>
    </source>
</evidence>
<accession>A0ABQ6QVU2</accession>
<dbReference type="SUPFAM" id="SSF49899">
    <property type="entry name" value="Concanavalin A-like lectins/glucanases"/>
    <property type="match status" value="1"/>
</dbReference>
<dbReference type="RefSeq" id="WP_338278777.1">
    <property type="nucleotide sequence ID" value="NZ_BTTX01000004.1"/>
</dbReference>
<reference evidence="2 3" key="1">
    <citation type="journal article" date="2024" name="Arch. Microbiol.">
        <title>Corallococcus caeni sp. nov., a novel myxobacterium isolated from activated sludge.</title>
        <authorList>
            <person name="Tomita S."/>
            <person name="Nakai R."/>
            <person name="Kuroda K."/>
            <person name="Kurashita H."/>
            <person name="Hatamoto M."/>
            <person name="Yamaguchi T."/>
            <person name="Narihiro T."/>
        </authorList>
    </citation>
    <scope>NUCLEOTIDE SEQUENCE [LARGE SCALE GENOMIC DNA]</scope>
    <source>
        <strain evidence="2 3">NO1</strain>
    </source>
</reference>
<organism evidence="2 3">
    <name type="scientific">Corallococcus caeni</name>
    <dbReference type="NCBI Taxonomy" id="3082388"/>
    <lineage>
        <taxon>Bacteria</taxon>
        <taxon>Pseudomonadati</taxon>
        <taxon>Myxococcota</taxon>
        <taxon>Myxococcia</taxon>
        <taxon>Myxococcales</taxon>
        <taxon>Cystobacterineae</taxon>
        <taxon>Myxococcaceae</taxon>
        <taxon>Corallococcus</taxon>
    </lineage>
</organism>
<evidence type="ECO:0008006" key="4">
    <source>
        <dbReference type="Google" id="ProtNLM"/>
    </source>
</evidence>
<dbReference type="Gene3D" id="2.60.120.200">
    <property type="match status" value="1"/>
</dbReference>
<keyword evidence="3" id="KW-1185">Reference proteome</keyword>
<dbReference type="Proteomes" id="UP001342631">
    <property type="component" value="Unassembled WGS sequence"/>
</dbReference>
<gene>
    <name evidence="2" type="ORF">ASNO1_41790</name>
</gene>
<sequence length="81" mass="9052">MLAHWAHAASQQRVQARPHQHAHRAAGEVAPQDSRARHQSAGEGLLLNLAIGGSWGGQQGVDLTLFPHRMYVDYVRVYERM</sequence>
<dbReference type="EMBL" id="BTTX01000004">
    <property type="protein sequence ID" value="GMU07926.1"/>
    <property type="molecule type" value="Genomic_DNA"/>
</dbReference>
<evidence type="ECO:0000313" key="2">
    <source>
        <dbReference type="EMBL" id="GMU07926.1"/>
    </source>
</evidence>
<evidence type="ECO:0000313" key="3">
    <source>
        <dbReference type="Proteomes" id="UP001342631"/>
    </source>
</evidence>